<comment type="caution">
    <text evidence="2">The sequence shown here is derived from an EMBL/GenBank/DDBJ whole genome shotgun (WGS) entry which is preliminary data.</text>
</comment>
<dbReference type="Proteomes" id="UP000827133">
    <property type="component" value="Unassembled WGS sequence"/>
</dbReference>
<dbReference type="AlphaFoldDB" id="A0A9P8DND6"/>
<feature type="region of interest" description="Disordered" evidence="1">
    <location>
        <begin position="260"/>
        <end position="282"/>
    </location>
</feature>
<protein>
    <submittedName>
        <fullName evidence="2">Uncharacterized protein</fullName>
    </submittedName>
</protein>
<dbReference type="RefSeq" id="XP_044684062.1">
    <property type="nucleotide sequence ID" value="XM_044819762.1"/>
</dbReference>
<reference evidence="2" key="1">
    <citation type="journal article" date="2021" name="Mol. Plant Microbe Interact.">
        <title>Telomere to telomere genome assembly of Fusarium musae F31, causal agent of crown rot disease of banana.</title>
        <authorList>
            <person name="Degradi L."/>
            <person name="Tava V."/>
            <person name="Kunova A."/>
            <person name="Cortesi P."/>
            <person name="Saracchi M."/>
            <person name="Pasquali M."/>
        </authorList>
    </citation>
    <scope>NUCLEOTIDE SEQUENCE</scope>
    <source>
        <strain evidence="2">F31</strain>
    </source>
</reference>
<organism evidence="2 3">
    <name type="scientific">Fusarium musae</name>
    <dbReference type="NCBI Taxonomy" id="1042133"/>
    <lineage>
        <taxon>Eukaryota</taxon>
        <taxon>Fungi</taxon>
        <taxon>Dikarya</taxon>
        <taxon>Ascomycota</taxon>
        <taxon>Pezizomycotina</taxon>
        <taxon>Sordariomycetes</taxon>
        <taxon>Hypocreomycetidae</taxon>
        <taxon>Hypocreales</taxon>
        <taxon>Nectriaceae</taxon>
        <taxon>Fusarium</taxon>
    </lineage>
</organism>
<accession>A0A9P8DND6</accession>
<evidence type="ECO:0000256" key="1">
    <source>
        <dbReference type="SAM" id="MobiDB-lite"/>
    </source>
</evidence>
<feature type="compositionally biased region" description="Basic and acidic residues" evidence="1">
    <location>
        <begin position="73"/>
        <end position="87"/>
    </location>
</feature>
<name>A0A9P8DND6_9HYPO</name>
<keyword evidence="3" id="KW-1185">Reference proteome</keyword>
<proteinExistence type="predicted"/>
<sequence>MDCISVETWSTLLKLGPVAVGVLSVVEVVTADVSTVDVSMVVILVRTDSWVGTPIVNSTEDDTIFDTDSIGSSDEKPDSDCDGRDGLGDVVAGDIEDSSGESVRTDVDTNELVTAAVEDNVVLNDTNDSDSSVDSESAFEVIWDVSSSDDNNMDVDNEIVADEVVNGVSSSVSSDVIANDDDDDIDVGEVLADAVEGEVVNGVDLSVSSDAVDVNSNDEGKCVGSEDIDIGDVVGKIESKSDEMLDVEPDDVDKRVDEVNKDISDDTESKVDDTGSVESDDVGCKVDKTEDKVSDGIESEVDGIEDVESVDIDCEVNEVGKEVSADTASEMDEIDDEVSGDVDVVVDDVAISFIAKFHKGAE</sequence>
<gene>
    <name evidence="2" type="ORF">J7337_002029</name>
</gene>
<dbReference type="EMBL" id="JAHBCI010000002">
    <property type="protein sequence ID" value="KAG9505063.1"/>
    <property type="molecule type" value="Genomic_DNA"/>
</dbReference>
<feature type="region of interest" description="Disordered" evidence="1">
    <location>
        <begin position="66"/>
        <end position="105"/>
    </location>
</feature>
<evidence type="ECO:0000313" key="2">
    <source>
        <dbReference type="EMBL" id="KAG9505063.1"/>
    </source>
</evidence>
<dbReference type="GeneID" id="68309886"/>
<dbReference type="KEGG" id="fmu:J7337_002029"/>
<evidence type="ECO:0000313" key="3">
    <source>
        <dbReference type="Proteomes" id="UP000827133"/>
    </source>
</evidence>
<feature type="compositionally biased region" description="Basic and acidic residues" evidence="1">
    <location>
        <begin position="260"/>
        <end position="273"/>
    </location>
</feature>